<name>A0A017RZ84_ASPRC</name>
<dbReference type="EMBL" id="KK088509">
    <property type="protein sequence ID" value="EYE89901.1"/>
    <property type="molecule type" value="Genomic_DNA"/>
</dbReference>
<protein>
    <recommendedName>
        <fullName evidence="1">Homing endonuclease LAGLIDADG domain-containing protein</fullName>
    </recommendedName>
</protein>
<dbReference type="AlphaFoldDB" id="A0A017RZ84"/>
<evidence type="ECO:0000313" key="2">
    <source>
        <dbReference type="EMBL" id="EYE89901.1"/>
    </source>
</evidence>
<feature type="non-terminal residue" evidence="2">
    <location>
        <position position="1"/>
    </location>
</feature>
<sequence>FFGCGYVANYSQRSVSKFLVTRTDDIANIIIPFSLYTLFVGSKYYNYLDFKSAYYY</sequence>
<keyword evidence="3" id="KW-1185">Reference proteome</keyword>
<evidence type="ECO:0000259" key="1">
    <source>
        <dbReference type="Pfam" id="PF00961"/>
    </source>
</evidence>
<dbReference type="InterPro" id="IPR004860">
    <property type="entry name" value="LAGLIDADG_dom"/>
</dbReference>
<evidence type="ECO:0000313" key="3">
    <source>
        <dbReference type="Proteomes" id="UP000019804"/>
    </source>
</evidence>
<dbReference type="Gene3D" id="3.10.28.10">
    <property type="entry name" value="Homing endonucleases"/>
    <property type="match status" value="1"/>
</dbReference>
<dbReference type="Proteomes" id="UP000019804">
    <property type="component" value="Unassembled WGS sequence"/>
</dbReference>
<organism evidence="2 3">
    <name type="scientific">Aspergillus ruber (strain CBS 135680)</name>
    <dbReference type="NCBI Taxonomy" id="1388766"/>
    <lineage>
        <taxon>Eukaryota</taxon>
        <taxon>Fungi</taxon>
        <taxon>Dikarya</taxon>
        <taxon>Ascomycota</taxon>
        <taxon>Pezizomycotina</taxon>
        <taxon>Eurotiomycetes</taxon>
        <taxon>Eurotiomycetidae</taxon>
        <taxon>Eurotiales</taxon>
        <taxon>Aspergillaceae</taxon>
        <taxon>Aspergillus</taxon>
        <taxon>Aspergillus subgen. Aspergillus</taxon>
    </lineage>
</organism>
<feature type="domain" description="Homing endonuclease LAGLIDADG" evidence="1">
    <location>
        <begin position="1"/>
        <end position="54"/>
    </location>
</feature>
<proteinExistence type="predicted"/>
<dbReference type="HOGENOM" id="CLU_3019753_0_0_1"/>
<dbReference type="RefSeq" id="XP_040633591.1">
    <property type="nucleotide sequence ID" value="XM_040785262.1"/>
</dbReference>
<dbReference type="InterPro" id="IPR027434">
    <property type="entry name" value="Homing_endonucl"/>
</dbReference>
<dbReference type="GeneID" id="63700386"/>
<dbReference type="Pfam" id="PF00961">
    <property type="entry name" value="LAGLIDADG_1"/>
    <property type="match status" value="1"/>
</dbReference>
<dbReference type="SUPFAM" id="SSF55608">
    <property type="entry name" value="Homing endonucleases"/>
    <property type="match status" value="1"/>
</dbReference>
<accession>A0A017RZ84</accession>
<gene>
    <name evidence="2" type="ORF">EURHEDRAFT_468435</name>
</gene>
<reference evidence="3" key="1">
    <citation type="journal article" date="2014" name="Nat. Commun.">
        <title>Genomic adaptations of the halophilic Dead Sea filamentous fungus Eurotium rubrum.</title>
        <authorList>
            <person name="Kis-Papo T."/>
            <person name="Weig A.R."/>
            <person name="Riley R."/>
            <person name="Persoh D."/>
            <person name="Salamov A."/>
            <person name="Sun H."/>
            <person name="Lipzen A."/>
            <person name="Wasser S.P."/>
            <person name="Rambold G."/>
            <person name="Grigoriev I.V."/>
            <person name="Nevo E."/>
        </authorList>
    </citation>
    <scope>NUCLEOTIDE SEQUENCE [LARGE SCALE GENOMIC DNA]</scope>
    <source>
        <strain evidence="3">CBS 135680</strain>
    </source>
</reference>
<dbReference type="GO" id="GO:0004519">
    <property type="term" value="F:endonuclease activity"/>
    <property type="evidence" value="ECO:0007669"/>
    <property type="project" value="InterPro"/>
</dbReference>
<dbReference type="OrthoDB" id="5412286at2759"/>